<gene>
    <name evidence="9" type="primary">thiE</name>
    <name evidence="13" type="ORF">C7381_10585</name>
</gene>
<keyword evidence="5 9" id="KW-0784">Thiamine biosynthesis</keyword>
<comment type="function">
    <text evidence="9">Condenses 4-methyl-5-(beta-hydroxyethyl)thiazole monophosphate (THZ-P) and 2-methyl-4-amino-5-hydroxymethyl pyrimidine pyrophosphate (HMP-PP) to form thiamine monophosphate (TMP).</text>
</comment>
<dbReference type="EC" id="2.5.1.3" evidence="9"/>
<comment type="caution">
    <text evidence="13">The sequence shown here is derived from an EMBL/GenBank/DDBJ whole genome shotgun (WGS) entry which is preliminary data.</text>
</comment>
<keyword evidence="14" id="KW-1185">Reference proteome</keyword>
<evidence type="ECO:0000256" key="2">
    <source>
        <dbReference type="ARBA" id="ARBA00022679"/>
    </source>
</evidence>
<feature type="binding site" evidence="9">
    <location>
        <begin position="132"/>
        <end position="134"/>
    </location>
    <ligand>
        <name>2-[(2R,5Z)-2-carboxy-4-methylthiazol-5(2H)-ylidene]ethyl phosphate</name>
        <dbReference type="ChEBI" id="CHEBI:62899"/>
    </ligand>
</feature>
<evidence type="ECO:0000313" key="14">
    <source>
        <dbReference type="Proteomes" id="UP000245793"/>
    </source>
</evidence>
<evidence type="ECO:0000256" key="4">
    <source>
        <dbReference type="ARBA" id="ARBA00022842"/>
    </source>
</evidence>
<keyword evidence="4 9" id="KW-0460">Magnesium</keyword>
<evidence type="ECO:0000256" key="1">
    <source>
        <dbReference type="ARBA" id="ARBA00005165"/>
    </source>
</evidence>
<dbReference type="InterPro" id="IPR022998">
    <property type="entry name" value="ThiamineP_synth_TenI"/>
</dbReference>
<dbReference type="InterPro" id="IPR034291">
    <property type="entry name" value="TMP_synthase"/>
</dbReference>
<accession>A0A2U1E386</accession>
<dbReference type="GO" id="GO:0000287">
    <property type="term" value="F:magnesium ion binding"/>
    <property type="evidence" value="ECO:0007669"/>
    <property type="project" value="UniProtKB-UniRule"/>
</dbReference>
<reference evidence="13 14" key="1">
    <citation type="submission" date="2018-04" db="EMBL/GenBank/DDBJ databases">
        <title>Genomic Encyclopedia of Type Strains, Phase IV (KMG-IV): sequencing the most valuable type-strain genomes for metagenomic binning, comparative biology and taxonomic classification.</title>
        <authorList>
            <person name="Goeker M."/>
        </authorList>
    </citation>
    <scope>NUCLEOTIDE SEQUENCE [LARGE SCALE GENOMIC DNA]</scope>
    <source>
        <strain evidence="13 14">DSM 20705</strain>
    </source>
</reference>
<evidence type="ECO:0000259" key="12">
    <source>
        <dbReference type="Pfam" id="PF02581"/>
    </source>
</evidence>
<dbReference type="NCBIfam" id="TIGR00693">
    <property type="entry name" value="thiE"/>
    <property type="match status" value="1"/>
</dbReference>
<evidence type="ECO:0000256" key="11">
    <source>
        <dbReference type="RuleBase" id="RU004253"/>
    </source>
</evidence>
<sequence length="211" mass="23141">MDLKLYGITDPRWTKNDDEFFDSVRKALGGGVTILQLREKDTPYEEFLFRAKEVKKICDEYKVPLIINDNVEIMEAVDAAGVHLGRSDASIKEVRKKYPKKIIGATVKTILQAILAKAAGASYFGVGAVNPSSTKSDAVPIDVKRLNEIDEAAGVPIVAIGGINLENMENLSGARIDGIAVSEAIFGSKDVEESARLLKEKFLKITRRHHA</sequence>
<evidence type="ECO:0000256" key="3">
    <source>
        <dbReference type="ARBA" id="ARBA00022723"/>
    </source>
</evidence>
<dbReference type="HAMAP" id="MF_00097">
    <property type="entry name" value="TMP_synthase"/>
    <property type="match status" value="1"/>
</dbReference>
<dbReference type="PANTHER" id="PTHR20857">
    <property type="entry name" value="THIAMINE-PHOSPHATE PYROPHOSPHORYLASE"/>
    <property type="match status" value="1"/>
</dbReference>
<feature type="binding site" evidence="9">
    <location>
        <begin position="36"/>
        <end position="40"/>
    </location>
    <ligand>
        <name>4-amino-2-methyl-5-(diphosphooxymethyl)pyrimidine</name>
        <dbReference type="ChEBI" id="CHEBI:57841"/>
    </ligand>
</feature>
<comment type="catalytic activity">
    <reaction evidence="7 9 10">
        <text>2-(2-carboxy-4-methylthiazol-5-yl)ethyl phosphate + 4-amino-2-methyl-5-(diphosphooxymethyl)pyrimidine + 2 H(+) = thiamine phosphate + CO2 + diphosphate</text>
        <dbReference type="Rhea" id="RHEA:47848"/>
        <dbReference type="ChEBI" id="CHEBI:15378"/>
        <dbReference type="ChEBI" id="CHEBI:16526"/>
        <dbReference type="ChEBI" id="CHEBI:33019"/>
        <dbReference type="ChEBI" id="CHEBI:37575"/>
        <dbReference type="ChEBI" id="CHEBI:57841"/>
        <dbReference type="ChEBI" id="CHEBI:62890"/>
        <dbReference type="EC" id="2.5.1.3"/>
    </reaction>
</comment>
<feature type="binding site" evidence="9">
    <location>
        <position position="106"/>
    </location>
    <ligand>
        <name>4-amino-2-methyl-5-(diphosphooxymethyl)pyrimidine</name>
        <dbReference type="ChEBI" id="CHEBI:57841"/>
    </ligand>
</feature>
<evidence type="ECO:0000256" key="6">
    <source>
        <dbReference type="ARBA" id="ARBA00047334"/>
    </source>
</evidence>
<protein>
    <recommendedName>
        <fullName evidence="9">Thiamine-phosphate synthase</fullName>
        <shortName evidence="9">TP synthase</shortName>
        <shortName evidence="9">TPS</shortName>
        <ecNumber evidence="9">2.5.1.3</ecNumber>
    </recommendedName>
    <alternativeName>
        <fullName evidence="9">Thiamine-phosphate pyrophosphorylase</fullName>
        <shortName evidence="9">TMP pyrophosphorylase</shortName>
        <shortName evidence="9">TMP-PPase</shortName>
    </alternativeName>
</protein>
<dbReference type="Proteomes" id="UP000245793">
    <property type="component" value="Unassembled WGS sequence"/>
</dbReference>
<dbReference type="UniPathway" id="UPA00060">
    <property type="reaction ID" value="UER00141"/>
</dbReference>
<name>A0A2U1E386_9FIRM</name>
<comment type="similarity">
    <text evidence="9 10">Belongs to the thiamine-phosphate synthase family.</text>
</comment>
<feature type="binding site" evidence="9">
    <location>
        <position position="69"/>
    </location>
    <ligand>
        <name>Mg(2+)</name>
        <dbReference type="ChEBI" id="CHEBI:18420"/>
    </ligand>
</feature>
<dbReference type="GO" id="GO:0005737">
    <property type="term" value="C:cytoplasm"/>
    <property type="evidence" value="ECO:0007669"/>
    <property type="project" value="TreeGrafter"/>
</dbReference>
<dbReference type="SUPFAM" id="SSF51391">
    <property type="entry name" value="Thiamin phosphate synthase"/>
    <property type="match status" value="1"/>
</dbReference>
<keyword evidence="2 9" id="KW-0808">Transferase</keyword>
<comment type="caution">
    <text evidence="9">Lacks conserved residue(s) required for the propagation of feature annotation.</text>
</comment>
<comment type="catalytic activity">
    <reaction evidence="8 9 10">
        <text>2-[(2R,5Z)-2-carboxy-4-methylthiazol-5(2H)-ylidene]ethyl phosphate + 4-amino-2-methyl-5-(diphosphooxymethyl)pyrimidine + 2 H(+) = thiamine phosphate + CO2 + diphosphate</text>
        <dbReference type="Rhea" id="RHEA:47844"/>
        <dbReference type="ChEBI" id="CHEBI:15378"/>
        <dbReference type="ChEBI" id="CHEBI:16526"/>
        <dbReference type="ChEBI" id="CHEBI:33019"/>
        <dbReference type="ChEBI" id="CHEBI:37575"/>
        <dbReference type="ChEBI" id="CHEBI:57841"/>
        <dbReference type="ChEBI" id="CHEBI:62899"/>
        <dbReference type="EC" id="2.5.1.3"/>
    </reaction>
</comment>
<dbReference type="Pfam" id="PF02581">
    <property type="entry name" value="TMP-TENI"/>
    <property type="match status" value="1"/>
</dbReference>
<feature type="binding site" evidence="9">
    <location>
        <position position="88"/>
    </location>
    <ligand>
        <name>Mg(2+)</name>
        <dbReference type="ChEBI" id="CHEBI:18420"/>
    </ligand>
</feature>
<evidence type="ECO:0000256" key="8">
    <source>
        <dbReference type="ARBA" id="ARBA00047883"/>
    </source>
</evidence>
<dbReference type="RefSeq" id="WP_165803605.1">
    <property type="nucleotide sequence ID" value="NZ_QEKV01000005.1"/>
</dbReference>
<dbReference type="EMBL" id="QEKV01000005">
    <property type="protein sequence ID" value="PVY94381.1"/>
    <property type="molecule type" value="Genomic_DNA"/>
</dbReference>
<dbReference type="GO" id="GO:0004789">
    <property type="term" value="F:thiamine-phosphate diphosphorylase activity"/>
    <property type="evidence" value="ECO:0007669"/>
    <property type="project" value="UniProtKB-UniRule"/>
</dbReference>
<dbReference type="GO" id="GO:0009229">
    <property type="term" value="P:thiamine diphosphate biosynthetic process"/>
    <property type="evidence" value="ECO:0007669"/>
    <property type="project" value="UniProtKB-UniRule"/>
</dbReference>
<dbReference type="Gene3D" id="3.20.20.70">
    <property type="entry name" value="Aldolase class I"/>
    <property type="match status" value="1"/>
</dbReference>
<dbReference type="GO" id="GO:0009228">
    <property type="term" value="P:thiamine biosynthetic process"/>
    <property type="evidence" value="ECO:0007669"/>
    <property type="project" value="UniProtKB-KW"/>
</dbReference>
<evidence type="ECO:0000256" key="9">
    <source>
        <dbReference type="HAMAP-Rule" id="MF_00097"/>
    </source>
</evidence>
<keyword evidence="3 9" id="KW-0479">Metal-binding</keyword>
<evidence type="ECO:0000256" key="7">
    <source>
        <dbReference type="ARBA" id="ARBA00047851"/>
    </source>
</evidence>
<dbReference type="InterPro" id="IPR013785">
    <property type="entry name" value="Aldolase_TIM"/>
</dbReference>
<feature type="binding site" evidence="9">
    <location>
        <position position="162"/>
    </location>
    <ligand>
        <name>2-[(2R,5Z)-2-carboxy-4-methylthiazol-5(2H)-ylidene]ethyl phosphate</name>
        <dbReference type="ChEBI" id="CHEBI:62899"/>
    </ligand>
</feature>
<comment type="catalytic activity">
    <reaction evidence="6 9 10">
        <text>4-methyl-5-(2-phosphooxyethyl)-thiazole + 4-amino-2-methyl-5-(diphosphooxymethyl)pyrimidine + H(+) = thiamine phosphate + diphosphate</text>
        <dbReference type="Rhea" id="RHEA:22328"/>
        <dbReference type="ChEBI" id="CHEBI:15378"/>
        <dbReference type="ChEBI" id="CHEBI:33019"/>
        <dbReference type="ChEBI" id="CHEBI:37575"/>
        <dbReference type="ChEBI" id="CHEBI:57841"/>
        <dbReference type="ChEBI" id="CHEBI:58296"/>
        <dbReference type="EC" id="2.5.1.3"/>
    </reaction>
</comment>
<dbReference type="CDD" id="cd00564">
    <property type="entry name" value="TMP_TenI"/>
    <property type="match status" value="1"/>
</dbReference>
<comment type="pathway">
    <text evidence="1 9 11">Cofactor biosynthesis; thiamine diphosphate biosynthesis; thiamine phosphate from 4-amino-2-methyl-5-diphosphomethylpyrimidine and 4-methyl-5-(2-phosphoethyl)-thiazole: step 1/1.</text>
</comment>
<comment type="cofactor">
    <cofactor evidence="9">
        <name>Mg(2+)</name>
        <dbReference type="ChEBI" id="CHEBI:18420"/>
    </cofactor>
    <text evidence="9">Binds 1 Mg(2+) ion per subunit.</text>
</comment>
<evidence type="ECO:0000313" key="13">
    <source>
        <dbReference type="EMBL" id="PVY94381.1"/>
    </source>
</evidence>
<proteinExistence type="inferred from homology"/>
<dbReference type="AlphaFoldDB" id="A0A2U1E386"/>
<feature type="binding site" evidence="9">
    <location>
        <position position="68"/>
    </location>
    <ligand>
        <name>4-amino-2-methyl-5-(diphosphooxymethyl)pyrimidine</name>
        <dbReference type="ChEBI" id="CHEBI:57841"/>
    </ligand>
</feature>
<dbReference type="InterPro" id="IPR036206">
    <property type="entry name" value="ThiamineP_synth_sf"/>
</dbReference>
<evidence type="ECO:0000256" key="5">
    <source>
        <dbReference type="ARBA" id="ARBA00022977"/>
    </source>
</evidence>
<feature type="domain" description="Thiamine phosphate synthase/TenI" evidence="12">
    <location>
        <begin position="5"/>
        <end position="185"/>
    </location>
</feature>
<dbReference type="PANTHER" id="PTHR20857:SF23">
    <property type="entry name" value="THIAMINE BIOSYNTHETIC BIFUNCTIONAL ENZYME"/>
    <property type="match status" value="1"/>
</dbReference>
<dbReference type="FunFam" id="3.20.20.70:FF:000096">
    <property type="entry name" value="Thiamine-phosphate synthase"/>
    <property type="match status" value="1"/>
</dbReference>
<evidence type="ECO:0000256" key="10">
    <source>
        <dbReference type="RuleBase" id="RU003826"/>
    </source>
</evidence>
<organism evidence="13 14">
    <name type="scientific">Ezakiella coagulans</name>
    <dbReference type="NCBI Taxonomy" id="46507"/>
    <lineage>
        <taxon>Bacteria</taxon>
        <taxon>Bacillati</taxon>
        <taxon>Bacillota</taxon>
        <taxon>Tissierellia</taxon>
        <taxon>Ezakiella</taxon>
    </lineage>
</organism>
<dbReference type="GO" id="GO:0006412">
    <property type="term" value="P:translation"/>
    <property type="evidence" value="ECO:0007669"/>
    <property type="project" value="UniProtKB-KW"/>
</dbReference>
<feature type="binding site" evidence="9">
    <location>
        <position position="135"/>
    </location>
    <ligand>
        <name>4-amino-2-methyl-5-(diphosphooxymethyl)pyrimidine</name>
        <dbReference type="ChEBI" id="CHEBI:57841"/>
    </ligand>
</feature>